<feature type="region of interest" description="Disordered" evidence="9">
    <location>
        <begin position="1"/>
        <end position="21"/>
    </location>
</feature>
<comment type="subcellular location">
    <subcellularLocation>
        <location evidence="1">Membrane</location>
    </subcellularLocation>
</comment>
<evidence type="ECO:0000313" key="13">
    <source>
        <dbReference type="Proteomes" id="UP000224006"/>
    </source>
</evidence>
<evidence type="ECO:0000259" key="11">
    <source>
        <dbReference type="PROSITE" id="PS50089"/>
    </source>
</evidence>
<dbReference type="OrthoDB" id="1302410at2759"/>
<feature type="compositionally biased region" description="Polar residues" evidence="9">
    <location>
        <begin position="134"/>
        <end position="143"/>
    </location>
</feature>
<feature type="compositionally biased region" description="Low complexity" evidence="9">
    <location>
        <begin position="159"/>
        <end position="226"/>
    </location>
</feature>
<sequence length="876" mass="89915">MENGEASASAGDGGRGFREAPSPVFDSAFDFLSSPSFSTSPTSLPIASTSRLSSNSHSAASTSASSSPVHRPSVSPHASAGARSAPRSSSPSSAPLRGYDSFSGTNRSSSLSPSFTSSSSLVAPSDNRRPPTSARPTWPSSAASPFLPCSHSTPCAPGSEAELLPASSSSSSPAIPSSDSFSLSLSSQPLSASRLKGVSSSRRAAASARALPSASPPSADAAAADAEGFLSVSDPRPDGEARAPLWSVGGAQLGLRGPSASSATPPSHARPRLAVESLTLAAPTESPRLPAGFGPAAAVRMEAAAASAPEARSRPTDGALRDALRSSLAASEFNSFLPPSAPPLPRARVVAGSAEERPEASAGGGSVRALFADLSEYKSEEGHATAMRRRHSVTSDDPADILVWVFVLVLMIALGSVICLVTRHWRRAMEGRRSRERSNGTAQGSPHISAPDIFAGGNSREWDPVVWHIEGSPAAASDARGEEAPGGSGILFTESGVPILGLFRIVGVPAAAEDETRRDERNRGLLAPDGGEEIDAWCSARPYATIFSAGSQELSAVVTSASQPTYTERARGLEQEAGARALAPASSASFSAGGDLPREESLLSPRHVPVTASSSSLSRDARTSPPEASAPANGAPAAGAEAAAAPAEGTGEEDREVDAVRAAAEGGPKATRPGNCAICIEDFVPSALVRVLPCGHVFHRSCIDSWFLRSSVCPLCLHDYRPESPSPSVSAPVNQEPLLHSSLVSLPSSSQLRAPPNVIAFRTAFPSAASSAVPLHPLLGASPPLVLRSSSSVRSLSRRGGAHSLQLFTQHESEAALERTHPLPAFVLPLGAHRGAGRSGRGAGRERSSAFLPGAARLEGARDTVQSTARASRSQR</sequence>
<dbReference type="EMBL" id="NWUJ01000011">
    <property type="protein sequence ID" value="PFH32409.1"/>
    <property type="molecule type" value="Genomic_DNA"/>
</dbReference>
<keyword evidence="13" id="KW-1185">Reference proteome</keyword>
<dbReference type="GO" id="GO:0016020">
    <property type="term" value="C:membrane"/>
    <property type="evidence" value="ECO:0007669"/>
    <property type="project" value="UniProtKB-SubCell"/>
</dbReference>
<evidence type="ECO:0000256" key="6">
    <source>
        <dbReference type="ARBA" id="ARBA00022989"/>
    </source>
</evidence>
<keyword evidence="4 8" id="KW-0863">Zinc-finger</keyword>
<feature type="region of interest" description="Disordered" evidence="9">
    <location>
        <begin position="835"/>
        <end position="876"/>
    </location>
</feature>
<accession>A0A2A9M396</accession>
<dbReference type="InterPro" id="IPR001841">
    <property type="entry name" value="Znf_RING"/>
</dbReference>
<dbReference type="AlphaFoldDB" id="A0A2A9M396"/>
<dbReference type="STRING" id="94643.A0A2A9M396"/>
<keyword evidence="2 10" id="KW-0812">Transmembrane</keyword>
<dbReference type="PROSITE" id="PS50089">
    <property type="entry name" value="ZF_RING_2"/>
    <property type="match status" value="1"/>
</dbReference>
<comment type="caution">
    <text evidence="12">The sequence shown here is derived from an EMBL/GenBank/DDBJ whole genome shotgun (WGS) entry which is preliminary data.</text>
</comment>
<feature type="transmembrane region" description="Helical" evidence="10">
    <location>
        <begin position="401"/>
        <end position="425"/>
    </location>
</feature>
<organism evidence="12 13">
    <name type="scientific">Besnoitia besnoiti</name>
    <name type="common">Apicomplexan protozoan</name>
    <dbReference type="NCBI Taxonomy" id="94643"/>
    <lineage>
        <taxon>Eukaryota</taxon>
        <taxon>Sar</taxon>
        <taxon>Alveolata</taxon>
        <taxon>Apicomplexa</taxon>
        <taxon>Conoidasida</taxon>
        <taxon>Coccidia</taxon>
        <taxon>Eucoccidiorida</taxon>
        <taxon>Eimeriorina</taxon>
        <taxon>Sarcocystidae</taxon>
        <taxon>Besnoitia</taxon>
    </lineage>
</organism>
<feature type="compositionally biased region" description="Low complexity" evidence="9">
    <location>
        <begin position="108"/>
        <end position="125"/>
    </location>
</feature>
<feature type="region of interest" description="Disordered" evidence="9">
    <location>
        <begin position="579"/>
        <end position="657"/>
    </location>
</feature>
<evidence type="ECO:0000313" key="12">
    <source>
        <dbReference type="EMBL" id="PFH32409.1"/>
    </source>
</evidence>
<feature type="domain" description="RING-type" evidence="11">
    <location>
        <begin position="676"/>
        <end position="716"/>
    </location>
</feature>
<keyword evidence="7 10" id="KW-0472">Membrane</keyword>
<evidence type="ECO:0000256" key="9">
    <source>
        <dbReference type="SAM" id="MobiDB-lite"/>
    </source>
</evidence>
<dbReference type="GO" id="GO:0008270">
    <property type="term" value="F:zinc ion binding"/>
    <property type="evidence" value="ECO:0007669"/>
    <property type="project" value="UniProtKB-KW"/>
</dbReference>
<evidence type="ECO:0000256" key="1">
    <source>
        <dbReference type="ARBA" id="ARBA00004370"/>
    </source>
</evidence>
<feature type="compositionally biased region" description="Low complexity" evidence="9">
    <location>
        <begin position="36"/>
        <end position="95"/>
    </location>
</feature>
<dbReference type="SUPFAM" id="SSF57850">
    <property type="entry name" value="RING/U-box"/>
    <property type="match status" value="1"/>
</dbReference>
<evidence type="ECO:0000256" key="10">
    <source>
        <dbReference type="SAM" id="Phobius"/>
    </source>
</evidence>
<feature type="compositionally biased region" description="Low complexity" evidence="9">
    <location>
        <begin position="579"/>
        <end position="594"/>
    </location>
</feature>
<feature type="region of interest" description="Disordered" evidence="9">
    <location>
        <begin position="344"/>
        <end position="365"/>
    </location>
</feature>
<keyword evidence="5" id="KW-0862">Zinc</keyword>
<evidence type="ECO:0000256" key="3">
    <source>
        <dbReference type="ARBA" id="ARBA00022723"/>
    </source>
</evidence>
<keyword evidence="6 10" id="KW-1133">Transmembrane helix</keyword>
<name>A0A2A9M396_BESBE</name>
<dbReference type="InterPro" id="IPR042981">
    <property type="entry name" value="RNF11_RING-H2"/>
</dbReference>
<dbReference type="PANTHER" id="PTHR46539:SF9">
    <property type="entry name" value="RING-H2 FINGER PROTEIN ATL56"/>
    <property type="match status" value="1"/>
</dbReference>
<keyword evidence="3" id="KW-0479">Metal-binding</keyword>
<evidence type="ECO:0000256" key="2">
    <source>
        <dbReference type="ARBA" id="ARBA00022692"/>
    </source>
</evidence>
<protein>
    <submittedName>
        <fullName evidence="12">Zinc finger, C3HC4 type (RING finger) domain-containing protein</fullName>
    </submittedName>
</protein>
<feature type="compositionally biased region" description="Low complexity" evidence="9">
    <location>
        <begin position="256"/>
        <end position="267"/>
    </location>
</feature>
<proteinExistence type="predicted"/>
<gene>
    <name evidence="12" type="ORF">BESB_017270</name>
</gene>
<dbReference type="KEGG" id="bbes:BESB_017270"/>
<feature type="region of interest" description="Disordered" evidence="9">
    <location>
        <begin position="36"/>
        <end position="289"/>
    </location>
</feature>
<dbReference type="RefSeq" id="XP_029216418.1">
    <property type="nucleotide sequence ID" value="XM_029360442.1"/>
</dbReference>
<feature type="compositionally biased region" description="Low complexity" evidence="9">
    <location>
        <begin position="611"/>
        <end position="649"/>
    </location>
</feature>
<feature type="compositionally biased region" description="Polar residues" evidence="9">
    <location>
        <begin position="864"/>
        <end position="876"/>
    </location>
</feature>
<reference evidence="12 13" key="1">
    <citation type="submission" date="2017-09" db="EMBL/GenBank/DDBJ databases">
        <title>Genome sequencing of Besnoitia besnoiti strain Bb-Ger1.</title>
        <authorList>
            <person name="Schares G."/>
            <person name="Venepally P."/>
            <person name="Lorenzi H.A."/>
        </authorList>
    </citation>
    <scope>NUCLEOTIDE SEQUENCE [LARGE SCALE GENOMIC DNA]</scope>
    <source>
        <strain evidence="12 13">Bb-Ger1</strain>
    </source>
</reference>
<evidence type="ECO:0000256" key="4">
    <source>
        <dbReference type="ARBA" id="ARBA00022771"/>
    </source>
</evidence>
<dbReference type="InterPro" id="IPR013083">
    <property type="entry name" value="Znf_RING/FYVE/PHD"/>
</dbReference>
<feature type="region of interest" description="Disordered" evidence="9">
    <location>
        <begin position="430"/>
        <end position="457"/>
    </location>
</feature>
<dbReference type="Proteomes" id="UP000224006">
    <property type="component" value="Chromosome X"/>
</dbReference>
<dbReference type="CDD" id="cd16468">
    <property type="entry name" value="RING-H2_RNF11"/>
    <property type="match status" value="1"/>
</dbReference>
<dbReference type="Pfam" id="PF13639">
    <property type="entry name" value="zf-RING_2"/>
    <property type="match status" value="1"/>
</dbReference>
<dbReference type="Gene3D" id="3.30.40.10">
    <property type="entry name" value="Zinc/RING finger domain, C3HC4 (zinc finger)"/>
    <property type="match status" value="1"/>
</dbReference>
<dbReference type="PANTHER" id="PTHR46539">
    <property type="entry name" value="E3 UBIQUITIN-PROTEIN LIGASE ATL42"/>
    <property type="match status" value="1"/>
</dbReference>
<dbReference type="VEuPathDB" id="ToxoDB:BESB_017270"/>
<evidence type="ECO:0000256" key="5">
    <source>
        <dbReference type="ARBA" id="ARBA00022833"/>
    </source>
</evidence>
<dbReference type="GeneID" id="40306788"/>
<dbReference type="SMART" id="SM00184">
    <property type="entry name" value="RING"/>
    <property type="match status" value="1"/>
</dbReference>
<evidence type="ECO:0000256" key="8">
    <source>
        <dbReference type="PROSITE-ProRule" id="PRU00175"/>
    </source>
</evidence>
<evidence type="ECO:0000256" key="7">
    <source>
        <dbReference type="ARBA" id="ARBA00023136"/>
    </source>
</evidence>